<dbReference type="EMBL" id="CAJVPS010002940">
    <property type="protein sequence ID" value="CAG8579369.1"/>
    <property type="molecule type" value="Genomic_DNA"/>
</dbReference>
<keyword evidence="4" id="KW-1185">Reference proteome</keyword>
<evidence type="ECO:0000313" key="3">
    <source>
        <dbReference type="EMBL" id="CAG8579369.1"/>
    </source>
</evidence>
<feature type="domain" description="PX" evidence="2">
    <location>
        <begin position="194"/>
        <end position="307"/>
    </location>
</feature>
<dbReference type="AlphaFoldDB" id="A0A9N9G4E0"/>
<sequence>MDNSRPTETQSNSQLSPLQAHYLKKELISRQIAKEVEIFSKQLQTEEIAATIDNFNKEVTQSQSTQIPFLQFIFFKFIRTFPFLTNTEKDFWEKCFEFIKEFQKKNISGSSTRNEATKRRRLANKIIMHLTLLLNAACKTTAGKDQAITVDSFEGEEEEIIMQEEINESEQQQNDIEHAENNCLRNYLANGWEFNIIAVKTVTSKRHFREHSHAEYVILTKRSTDDAPIIVARRYKQFRALYSKLKGEFPDMEIPSVPTKIKDPKLAKTCENNRLNLRAYLRSLLSIRVIAKSKTLRGFLTSSPIKLTDEELKDIEERRKLDDKKAEQQRRFNFEAGKRAKELDQEVENFKKELLEQGGLSNLATTIKKTSLITDLPCYASTLYYLFIGSDSSSENFAQLKRIHGHMPYKTLRGILKISNPLMLMKAMLNLFLAQPFGGKSLLQRMISMNLSEEIKEIEKDVATLQIKFNIHPEICQKIQNYVYAPQAIQSAIREEAGKENKDIILLIRTILGSQSFEPQISSERIDKFIDAFQSLDKQGEFGHSKQNILKKLMLLYIRKRDKEMMIDLLFQGVTGNLLRDIVSIFYEPLARVYKSANIGDSLPDLSNFVDDLIKVVEQAENKETTNQTDTTSSILQVFISLVHRHMQPFYTYVHSIYALDSSNLFTSLLDWMQGIIDFLRAGFKENLDLDLLISTHLTNEEHAQLFIDLKNLMDWHSLRKRRHLTHLKGFLSGDANYLGDGVGNGKDDFETSSSSSGFSSSGSSSSGSTIDDESSSSHSLDHGYGRYKLPPMPELKVLPKLLDPFVESVIRIM</sequence>
<dbReference type="PANTHER" id="PTHR47185:SF1">
    <property type="entry name" value="PX DOMAIN-CONTAINING PROTEIN YPR097W"/>
    <property type="match status" value="1"/>
</dbReference>
<dbReference type="InterPro" id="IPR024555">
    <property type="entry name" value="PX-associated"/>
</dbReference>
<protein>
    <submittedName>
        <fullName evidence="3">6756_t:CDS:1</fullName>
    </submittedName>
</protein>
<dbReference type="PROSITE" id="PS50195">
    <property type="entry name" value="PX"/>
    <property type="match status" value="1"/>
</dbReference>
<dbReference type="InterPro" id="IPR047168">
    <property type="entry name" value="LEC1-like"/>
</dbReference>
<proteinExistence type="predicted"/>
<dbReference type="Gene3D" id="3.30.1520.10">
    <property type="entry name" value="Phox-like domain"/>
    <property type="match status" value="1"/>
</dbReference>
<dbReference type="PANTHER" id="PTHR47185">
    <property type="entry name" value="PX DOMAIN-CONTAINING PROTEIN YPR097W"/>
    <property type="match status" value="1"/>
</dbReference>
<dbReference type="Pfam" id="PF00787">
    <property type="entry name" value="PX"/>
    <property type="match status" value="1"/>
</dbReference>
<feature type="region of interest" description="Disordered" evidence="1">
    <location>
        <begin position="750"/>
        <end position="783"/>
    </location>
</feature>
<dbReference type="OrthoDB" id="18320at2759"/>
<dbReference type="SUPFAM" id="SSF64268">
    <property type="entry name" value="PX domain"/>
    <property type="match status" value="1"/>
</dbReference>
<dbReference type="SMART" id="SM00312">
    <property type="entry name" value="PX"/>
    <property type="match status" value="1"/>
</dbReference>
<dbReference type="InterPro" id="IPR001683">
    <property type="entry name" value="PX_dom"/>
</dbReference>
<dbReference type="Proteomes" id="UP000789508">
    <property type="component" value="Unassembled WGS sequence"/>
</dbReference>
<name>A0A9N9G4E0_9GLOM</name>
<dbReference type="GO" id="GO:0035091">
    <property type="term" value="F:phosphatidylinositol binding"/>
    <property type="evidence" value="ECO:0007669"/>
    <property type="project" value="InterPro"/>
</dbReference>
<dbReference type="CDD" id="cd06869">
    <property type="entry name" value="PX_UP2_fungi"/>
    <property type="match status" value="1"/>
</dbReference>
<gene>
    <name evidence="3" type="ORF">ALEPTO_LOCUS7187</name>
</gene>
<dbReference type="InterPro" id="IPR036871">
    <property type="entry name" value="PX_dom_sf"/>
</dbReference>
<evidence type="ECO:0000256" key="1">
    <source>
        <dbReference type="SAM" id="MobiDB-lite"/>
    </source>
</evidence>
<feature type="compositionally biased region" description="Low complexity" evidence="1">
    <location>
        <begin position="752"/>
        <end position="770"/>
    </location>
</feature>
<evidence type="ECO:0000313" key="4">
    <source>
        <dbReference type="Proteomes" id="UP000789508"/>
    </source>
</evidence>
<comment type="caution">
    <text evidence="3">The sequence shown here is derived from an EMBL/GenBank/DDBJ whole genome shotgun (WGS) entry which is preliminary data.</text>
</comment>
<evidence type="ECO:0000259" key="2">
    <source>
        <dbReference type="PROSITE" id="PS50195"/>
    </source>
</evidence>
<dbReference type="Pfam" id="PF12825">
    <property type="entry name" value="DUF3818"/>
    <property type="match status" value="1"/>
</dbReference>
<dbReference type="InterPro" id="IPR024554">
    <property type="entry name" value="LEC1-like_C"/>
</dbReference>
<organism evidence="3 4">
    <name type="scientific">Ambispora leptoticha</name>
    <dbReference type="NCBI Taxonomy" id="144679"/>
    <lineage>
        <taxon>Eukaryota</taxon>
        <taxon>Fungi</taxon>
        <taxon>Fungi incertae sedis</taxon>
        <taxon>Mucoromycota</taxon>
        <taxon>Glomeromycotina</taxon>
        <taxon>Glomeromycetes</taxon>
        <taxon>Archaeosporales</taxon>
        <taxon>Ambisporaceae</taxon>
        <taxon>Ambispora</taxon>
    </lineage>
</organism>
<dbReference type="Pfam" id="PF12828">
    <property type="entry name" value="PXB"/>
    <property type="match status" value="1"/>
</dbReference>
<reference evidence="3" key="1">
    <citation type="submission" date="2021-06" db="EMBL/GenBank/DDBJ databases">
        <authorList>
            <person name="Kallberg Y."/>
            <person name="Tangrot J."/>
            <person name="Rosling A."/>
        </authorList>
    </citation>
    <scope>NUCLEOTIDE SEQUENCE</scope>
    <source>
        <strain evidence="3">FL130A</strain>
    </source>
</reference>
<accession>A0A9N9G4E0</accession>